<protein>
    <recommendedName>
        <fullName evidence="8">Rhodopsin domain-containing protein</fullName>
    </recommendedName>
</protein>
<feature type="domain" description="Rhodopsin" evidence="8">
    <location>
        <begin position="45"/>
        <end position="281"/>
    </location>
</feature>
<comment type="similarity">
    <text evidence="5">Belongs to the SAT4 family.</text>
</comment>
<dbReference type="EMBL" id="JAUKUD010000001">
    <property type="protein sequence ID" value="KAK0753724.1"/>
    <property type="molecule type" value="Genomic_DNA"/>
</dbReference>
<feature type="region of interest" description="Disordered" evidence="6">
    <location>
        <begin position="348"/>
        <end position="406"/>
    </location>
</feature>
<proteinExistence type="inferred from homology"/>
<keyword evidence="2 7" id="KW-0812">Transmembrane</keyword>
<feature type="transmembrane region" description="Helical" evidence="7">
    <location>
        <begin position="29"/>
        <end position="48"/>
    </location>
</feature>
<feature type="compositionally biased region" description="Basic residues" evidence="6">
    <location>
        <begin position="354"/>
        <end position="365"/>
    </location>
</feature>
<evidence type="ECO:0000256" key="3">
    <source>
        <dbReference type="ARBA" id="ARBA00022989"/>
    </source>
</evidence>
<dbReference type="PANTHER" id="PTHR33048">
    <property type="entry name" value="PTH11-LIKE INTEGRAL MEMBRANE PROTEIN (AFU_ORTHOLOGUE AFUA_5G11245)"/>
    <property type="match status" value="1"/>
</dbReference>
<dbReference type="AlphaFoldDB" id="A0AA40F9K1"/>
<comment type="subcellular location">
    <subcellularLocation>
        <location evidence="1">Membrane</location>
        <topology evidence="1">Multi-pass membrane protein</topology>
    </subcellularLocation>
</comment>
<evidence type="ECO:0000256" key="7">
    <source>
        <dbReference type="SAM" id="Phobius"/>
    </source>
</evidence>
<feature type="transmembrane region" description="Helical" evidence="7">
    <location>
        <begin position="100"/>
        <end position="123"/>
    </location>
</feature>
<reference evidence="9" key="1">
    <citation type="submission" date="2023-06" db="EMBL/GenBank/DDBJ databases">
        <title>Genome-scale phylogeny and comparative genomics of the fungal order Sordariales.</title>
        <authorList>
            <consortium name="Lawrence Berkeley National Laboratory"/>
            <person name="Hensen N."/>
            <person name="Bonometti L."/>
            <person name="Westerberg I."/>
            <person name="Brannstrom I.O."/>
            <person name="Guillou S."/>
            <person name="Cros-Aarteil S."/>
            <person name="Calhoun S."/>
            <person name="Haridas S."/>
            <person name="Kuo A."/>
            <person name="Mondo S."/>
            <person name="Pangilinan J."/>
            <person name="Riley R."/>
            <person name="LaButti K."/>
            <person name="Andreopoulos B."/>
            <person name="Lipzen A."/>
            <person name="Chen C."/>
            <person name="Yanf M."/>
            <person name="Daum C."/>
            <person name="Ng V."/>
            <person name="Clum A."/>
            <person name="Steindorff A."/>
            <person name="Ohm R."/>
            <person name="Martin F."/>
            <person name="Silar P."/>
            <person name="Natvig D."/>
            <person name="Lalanne C."/>
            <person name="Gautier V."/>
            <person name="Ament-velasquez S.L."/>
            <person name="Kruys A."/>
            <person name="Hutchinson M.I."/>
            <person name="Powell A.J."/>
            <person name="Barry K."/>
            <person name="Miller A.N."/>
            <person name="Grigoriev I.V."/>
            <person name="Debuchy R."/>
            <person name="Gladieux P."/>
            <person name="Thoren M.H."/>
            <person name="Johannesson H."/>
        </authorList>
    </citation>
    <scope>NUCLEOTIDE SEQUENCE</scope>
    <source>
        <strain evidence="9">SMH3187-1</strain>
    </source>
</reference>
<keyword evidence="4 7" id="KW-0472">Membrane</keyword>
<dbReference type="Proteomes" id="UP001172155">
    <property type="component" value="Unassembled WGS sequence"/>
</dbReference>
<evidence type="ECO:0000313" key="10">
    <source>
        <dbReference type="Proteomes" id="UP001172155"/>
    </source>
</evidence>
<dbReference type="InterPro" id="IPR052337">
    <property type="entry name" value="SAT4-like"/>
</dbReference>
<evidence type="ECO:0000256" key="1">
    <source>
        <dbReference type="ARBA" id="ARBA00004141"/>
    </source>
</evidence>
<dbReference type="InterPro" id="IPR049326">
    <property type="entry name" value="Rhodopsin_dom_fungi"/>
</dbReference>
<keyword evidence="3 7" id="KW-1133">Transmembrane helix</keyword>
<sequence length="406" mass="44356">MDPDDPEPRLEVLFPISARAAHFARVHRAVTIPLLALTLLALLTRLCIRLRPISRLGWDDALLLLGFLCAITDWAFLQRGMFLTPQSIPFDTVTSAIKQAYLGTFFWVLAMTCTKASIAVTLLRIPLVHRAWRPFLFTILSIQALYFIGDTIYIFVGCRPLHAAWDTSVVGAKCADVETDVLVSSIGSALNAMTDLLLSMAPMLVLAKLRLPRRERVLVCGLTGMGLFASGASVAKAVNVGRRGKAEDDWALAMSIATWTVVEQLVAVLAACSPSLKGPIENLLGRCGILLTGHRGSKVSFADMLRSRSERNRGAREIEVDLPVEEGMEIRSGPVVFRDGEDLEEKVESSYAARRARRQARRDRRRAREGSESAGKPQEGVVEGSGSNGKVKEIGGLSGNVHVIPE</sequence>
<evidence type="ECO:0000256" key="5">
    <source>
        <dbReference type="ARBA" id="ARBA00038359"/>
    </source>
</evidence>
<comment type="caution">
    <text evidence="9">The sequence shown here is derived from an EMBL/GenBank/DDBJ whole genome shotgun (WGS) entry which is preliminary data.</text>
</comment>
<gene>
    <name evidence="9" type="ORF">B0T18DRAFT_397712</name>
</gene>
<name>A0AA40F9K1_9PEZI</name>
<feature type="transmembrane region" description="Helical" evidence="7">
    <location>
        <begin position="135"/>
        <end position="156"/>
    </location>
</feature>
<evidence type="ECO:0000259" key="8">
    <source>
        <dbReference type="Pfam" id="PF20684"/>
    </source>
</evidence>
<organism evidence="9 10">
    <name type="scientific">Schizothecium vesticola</name>
    <dbReference type="NCBI Taxonomy" id="314040"/>
    <lineage>
        <taxon>Eukaryota</taxon>
        <taxon>Fungi</taxon>
        <taxon>Dikarya</taxon>
        <taxon>Ascomycota</taxon>
        <taxon>Pezizomycotina</taxon>
        <taxon>Sordariomycetes</taxon>
        <taxon>Sordariomycetidae</taxon>
        <taxon>Sordariales</taxon>
        <taxon>Schizotheciaceae</taxon>
        <taxon>Schizothecium</taxon>
    </lineage>
</organism>
<evidence type="ECO:0000313" key="9">
    <source>
        <dbReference type="EMBL" id="KAK0753724.1"/>
    </source>
</evidence>
<evidence type="ECO:0000256" key="2">
    <source>
        <dbReference type="ARBA" id="ARBA00022692"/>
    </source>
</evidence>
<dbReference type="GO" id="GO:0016020">
    <property type="term" value="C:membrane"/>
    <property type="evidence" value="ECO:0007669"/>
    <property type="project" value="UniProtKB-SubCell"/>
</dbReference>
<evidence type="ECO:0000256" key="6">
    <source>
        <dbReference type="SAM" id="MobiDB-lite"/>
    </source>
</evidence>
<accession>A0AA40F9K1</accession>
<dbReference type="PANTHER" id="PTHR33048:SF146">
    <property type="entry name" value="INTEGRAL MEMBRANE PROTEIN"/>
    <property type="match status" value="1"/>
</dbReference>
<evidence type="ECO:0000256" key="4">
    <source>
        <dbReference type="ARBA" id="ARBA00023136"/>
    </source>
</evidence>
<dbReference type="Pfam" id="PF20684">
    <property type="entry name" value="Fung_rhodopsin"/>
    <property type="match status" value="1"/>
</dbReference>
<feature type="transmembrane region" description="Helical" evidence="7">
    <location>
        <begin position="60"/>
        <end position="77"/>
    </location>
</feature>
<keyword evidence="10" id="KW-1185">Reference proteome</keyword>